<dbReference type="AlphaFoldDB" id="A0A6G9JTL1"/>
<protein>
    <submittedName>
        <fullName evidence="1">Uncharacterized protein</fullName>
    </submittedName>
</protein>
<dbReference type="Proteomes" id="UP000503183">
    <property type="component" value="Chromosome"/>
</dbReference>
<accession>A0A6G9JTL1</accession>
<evidence type="ECO:0000313" key="2">
    <source>
        <dbReference type="Proteomes" id="UP000503183"/>
    </source>
</evidence>
<organism evidence="1 2">
    <name type="scientific">Buchnera aphidicola</name>
    <name type="common">Microlophium carnosum</name>
    <dbReference type="NCBI Taxonomy" id="2708354"/>
    <lineage>
        <taxon>Bacteria</taxon>
        <taxon>Pseudomonadati</taxon>
        <taxon>Pseudomonadota</taxon>
        <taxon>Gammaproteobacteria</taxon>
        <taxon>Enterobacterales</taxon>
        <taxon>Erwiniaceae</taxon>
        <taxon>Buchnera</taxon>
    </lineage>
</organism>
<gene>
    <name evidence="1" type="ORF">G4A98_02730</name>
</gene>
<dbReference type="EMBL" id="CP048747">
    <property type="protein sequence ID" value="QIQ42105.1"/>
    <property type="molecule type" value="Genomic_DNA"/>
</dbReference>
<name>A0A6G9JTL1_9GAMM</name>
<evidence type="ECO:0000313" key="1">
    <source>
        <dbReference type="EMBL" id="QIQ42105.1"/>
    </source>
</evidence>
<proteinExistence type="predicted"/>
<reference evidence="1 2" key="1">
    <citation type="submission" date="2020-04" db="EMBL/GenBank/DDBJ databases">
        <title>Parallel evolution in the integration of a co-obligate aphid symbiosis.</title>
        <authorList>
            <person name="Monnin D."/>
            <person name="Jackson R."/>
            <person name="Kiers E.T."/>
            <person name="Bunker M."/>
            <person name="Ellers J."/>
            <person name="Henry L.M."/>
        </authorList>
    </citation>
    <scope>NUCLEOTIDE SEQUENCE [LARGE SCALE GENOMIC DNA]</scope>
    <source>
        <strain evidence="1">MCAR-56B</strain>
    </source>
</reference>
<sequence>MNSIKSLRDKTTLKNILFFQPEKSVQLLEYSLEIIFLMSLHLDITYIKIPLLRIYRVLDHLVPKKIINILNKK</sequence>